<dbReference type="AlphaFoldDB" id="A0A367L4V3"/>
<gene>
    <name evidence="2" type="ORF">L249_3731</name>
</gene>
<dbReference type="EMBL" id="LKCN02000015">
    <property type="protein sequence ID" value="RCI09454.1"/>
    <property type="molecule type" value="Genomic_DNA"/>
</dbReference>
<feature type="non-terminal residue" evidence="2">
    <location>
        <position position="1"/>
    </location>
</feature>
<dbReference type="STRING" id="1330021.A0A367L4V3"/>
<evidence type="ECO:0000313" key="2">
    <source>
        <dbReference type="EMBL" id="RCI09454.1"/>
    </source>
</evidence>
<name>A0A367L4V3_9HYPO</name>
<accession>A0A367L4V3</accession>
<reference evidence="2 3" key="1">
    <citation type="journal article" date="2015" name="BMC Genomics">
        <title>Insights from the genome of Ophiocordyceps polyrhachis-furcata to pathogenicity and host specificity in insect fungi.</title>
        <authorList>
            <person name="Wichadakul D."/>
            <person name="Kobmoo N."/>
            <person name="Ingsriswang S."/>
            <person name="Tangphatsornruang S."/>
            <person name="Chantasingh D."/>
            <person name="Luangsa-ard J.J."/>
            <person name="Eurwilaichitr L."/>
        </authorList>
    </citation>
    <scope>NUCLEOTIDE SEQUENCE [LARGE SCALE GENOMIC DNA]</scope>
    <source>
        <strain evidence="2 3">BCC 54312</strain>
    </source>
</reference>
<evidence type="ECO:0000256" key="1">
    <source>
        <dbReference type="SAM" id="SignalP"/>
    </source>
</evidence>
<keyword evidence="1" id="KW-0732">Signal</keyword>
<keyword evidence="3" id="KW-1185">Reference proteome</keyword>
<feature type="chain" id="PRO_5016654935" description="Glycosyltransferase family 25 protein" evidence="1">
    <location>
        <begin position="29"/>
        <end position="429"/>
    </location>
</feature>
<sequence length="429" mass="47711">TSMLFHRPVLHFLLIVGLLLIFLRLTNSPSSTTHVKSVNSTLGFGRIYAVSKAGSPRRGRLIRAANVTELHITIPLQPEWTAHDLDGFRLREGSVISNGSALAWLGHLYALRQFLGSGDETALVLEDDVDWDVRLRSVQMPLLSSALGKILPGSVSTAYPYGKPDDWDLLYLGHCGDYWGPVYEGFQADHYKPEDLAETAHVAFADSTMLDMKDLHPWTSSQFARLAVAPSTRLVHRSKFPLCTFAYAVTRASASRLLSDLAGREVKDGPGAYDVAILEACRDKGLRCWTVNPELFHHVPGPSAIGDVDHRNRDPGPVDAMGRARAYERGETPNIGCGFWRGGVEFEHGDHGHLEWLRREYGRKGRCKEKAVEDKMRLLATNSSARCESQPMEITLGIRHNVGDVYVYIYIYTYVCKKVACCSPVLTSD</sequence>
<evidence type="ECO:0008006" key="4">
    <source>
        <dbReference type="Google" id="ProtNLM"/>
    </source>
</evidence>
<comment type="caution">
    <text evidence="2">The sequence shown here is derived from an EMBL/GenBank/DDBJ whole genome shotgun (WGS) entry which is preliminary data.</text>
</comment>
<feature type="signal peptide" evidence="1">
    <location>
        <begin position="1"/>
        <end position="28"/>
    </location>
</feature>
<evidence type="ECO:0000313" key="3">
    <source>
        <dbReference type="Proteomes" id="UP000253664"/>
    </source>
</evidence>
<organism evidence="2 3">
    <name type="scientific">Ophiocordyceps polyrhachis-furcata BCC 54312</name>
    <dbReference type="NCBI Taxonomy" id="1330021"/>
    <lineage>
        <taxon>Eukaryota</taxon>
        <taxon>Fungi</taxon>
        <taxon>Dikarya</taxon>
        <taxon>Ascomycota</taxon>
        <taxon>Pezizomycotina</taxon>
        <taxon>Sordariomycetes</taxon>
        <taxon>Hypocreomycetidae</taxon>
        <taxon>Hypocreales</taxon>
        <taxon>Ophiocordycipitaceae</taxon>
        <taxon>Ophiocordyceps</taxon>
    </lineage>
</organism>
<protein>
    <recommendedName>
        <fullName evidence="4">Glycosyltransferase family 25 protein</fullName>
    </recommendedName>
</protein>
<proteinExistence type="predicted"/>
<dbReference type="Proteomes" id="UP000253664">
    <property type="component" value="Unassembled WGS sequence"/>
</dbReference>
<dbReference type="OrthoDB" id="47375at2759"/>